<keyword evidence="5" id="KW-1185">Reference proteome</keyword>
<proteinExistence type="predicted"/>
<dbReference type="InterPro" id="IPR015910">
    <property type="entry name" value="I/U_nuclsd_hydro_CS"/>
</dbReference>
<dbReference type="Pfam" id="PF01156">
    <property type="entry name" value="IU_nuc_hydro"/>
    <property type="match status" value="1"/>
</dbReference>
<accession>A0ABU5E2N5</accession>
<name>A0ABU5E2N5_9PROT</name>
<evidence type="ECO:0000256" key="1">
    <source>
        <dbReference type="ARBA" id="ARBA00022801"/>
    </source>
</evidence>
<keyword evidence="1 4" id="KW-0378">Hydrolase</keyword>
<dbReference type="EMBL" id="JAXCLX010000003">
    <property type="protein sequence ID" value="MDY0873840.1"/>
    <property type="molecule type" value="Genomic_DNA"/>
</dbReference>
<dbReference type="PANTHER" id="PTHR12304:SF4">
    <property type="entry name" value="URIDINE NUCLEOSIDASE"/>
    <property type="match status" value="1"/>
</dbReference>
<dbReference type="PANTHER" id="PTHR12304">
    <property type="entry name" value="INOSINE-URIDINE PREFERRING NUCLEOSIDE HYDROLASE"/>
    <property type="match status" value="1"/>
</dbReference>
<dbReference type="SUPFAM" id="SSF53590">
    <property type="entry name" value="Nucleoside hydrolase"/>
    <property type="match status" value="1"/>
</dbReference>
<evidence type="ECO:0000313" key="5">
    <source>
        <dbReference type="Proteomes" id="UP001271769"/>
    </source>
</evidence>
<gene>
    <name evidence="4" type="ORF">SMD31_18010</name>
</gene>
<evidence type="ECO:0000259" key="3">
    <source>
        <dbReference type="Pfam" id="PF01156"/>
    </source>
</evidence>
<dbReference type="InterPro" id="IPR023186">
    <property type="entry name" value="IUNH"/>
</dbReference>
<dbReference type="RefSeq" id="WP_320502311.1">
    <property type="nucleotide sequence ID" value="NZ_JAXCLX010000003.1"/>
</dbReference>
<sequence length="305" mass="32125">MALPLIIDTDPGVDDAIAIWLALAAPEIDLLGLSVVFGNGHAAPCAENAIRILDAAGKSHIPVHVGADQPLQRSYARAGWGVHGADGLGGIGLPTASRKPDGTNAVAWMAKLLSKAAPHSITLAPIGPLTNIARLLQDHPTARRGIKEMIVMGGAAAENGGNATPHAEYNFWLDPHAAEIVCASGVPITLVTIETARPVSATPARIARIEAANTTIARAVADLLRAYVHESKADALFDPLVIAYLLQPGFFKKRHGHFRVVAGNNAELGRLIVAPSSDPTAHTLLQAPDPDVIFDFLSDRYRNLP</sequence>
<comment type="caution">
    <text evidence="4">The sequence shown here is derived from an EMBL/GenBank/DDBJ whole genome shotgun (WGS) entry which is preliminary data.</text>
</comment>
<protein>
    <submittedName>
        <fullName evidence="4">Nucleoside hydrolase</fullName>
    </submittedName>
</protein>
<evidence type="ECO:0000256" key="2">
    <source>
        <dbReference type="ARBA" id="ARBA00023295"/>
    </source>
</evidence>
<dbReference type="PROSITE" id="PS01247">
    <property type="entry name" value="IUNH"/>
    <property type="match status" value="1"/>
</dbReference>
<dbReference type="InterPro" id="IPR036452">
    <property type="entry name" value="Ribo_hydro-like"/>
</dbReference>
<dbReference type="InterPro" id="IPR001910">
    <property type="entry name" value="Inosine/uridine_hydrolase_dom"/>
</dbReference>
<dbReference type="Gene3D" id="3.90.245.10">
    <property type="entry name" value="Ribonucleoside hydrolase-like"/>
    <property type="match status" value="1"/>
</dbReference>
<dbReference type="GO" id="GO:0016787">
    <property type="term" value="F:hydrolase activity"/>
    <property type="evidence" value="ECO:0007669"/>
    <property type="project" value="UniProtKB-KW"/>
</dbReference>
<reference evidence="4 5" key="1">
    <citation type="journal article" date="2013" name="Antonie Van Leeuwenhoek">
        <title>Dongia rigui sp. nov., isolated from freshwater of a large wetland in Korea.</title>
        <authorList>
            <person name="Baik K.S."/>
            <person name="Hwang Y.M."/>
            <person name="Choi J.S."/>
            <person name="Kwon J."/>
            <person name="Seong C.N."/>
        </authorList>
    </citation>
    <scope>NUCLEOTIDE SEQUENCE [LARGE SCALE GENOMIC DNA]</scope>
    <source>
        <strain evidence="4 5">04SU4-P</strain>
    </source>
</reference>
<organism evidence="4 5">
    <name type="scientific">Dongia rigui</name>
    <dbReference type="NCBI Taxonomy" id="940149"/>
    <lineage>
        <taxon>Bacteria</taxon>
        <taxon>Pseudomonadati</taxon>
        <taxon>Pseudomonadota</taxon>
        <taxon>Alphaproteobacteria</taxon>
        <taxon>Rhodospirillales</taxon>
        <taxon>Dongiaceae</taxon>
        <taxon>Dongia</taxon>
    </lineage>
</organism>
<evidence type="ECO:0000313" key="4">
    <source>
        <dbReference type="EMBL" id="MDY0873840.1"/>
    </source>
</evidence>
<keyword evidence="2" id="KW-0326">Glycosidase</keyword>
<feature type="domain" description="Inosine/uridine-preferring nucleoside hydrolase" evidence="3">
    <location>
        <begin position="5"/>
        <end position="278"/>
    </location>
</feature>
<dbReference type="Proteomes" id="UP001271769">
    <property type="component" value="Unassembled WGS sequence"/>
</dbReference>